<dbReference type="AlphaFoldDB" id="A0AAD5PP80"/>
<gene>
    <name evidence="1" type="ORF">GHT06_020128</name>
</gene>
<keyword evidence="2" id="KW-1185">Reference proteome</keyword>
<name>A0AAD5PP80_9CRUS</name>
<dbReference type="EMBL" id="WJBH02000008">
    <property type="protein sequence ID" value="KAI9554851.1"/>
    <property type="molecule type" value="Genomic_DNA"/>
</dbReference>
<proteinExistence type="predicted"/>
<protein>
    <submittedName>
        <fullName evidence="1">Uncharacterized protein</fullName>
    </submittedName>
</protein>
<organism evidence="1 2">
    <name type="scientific">Daphnia sinensis</name>
    <dbReference type="NCBI Taxonomy" id="1820382"/>
    <lineage>
        <taxon>Eukaryota</taxon>
        <taxon>Metazoa</taxon>
        <taxon>Ecdysozoa</taxon>
        <taxon>Arthropoda</taxon>
        <taxon>Crustacea</taxon>
        <taxon>Branchiopoda</taxon>
        <taxon>Diplostraca</taxon>
        <taxon>Cladocera</taxon>
        <taxon>Anomopoda</taxon>
        <taxon>Daphniidae</taxon>
        <taxon>Daphnia</taxon>
        <taxon>Daphnia similis group</taxon>
    </lineage>
</organism>
<accession>A0AAD5PP80</accession>
<reference evidence="1 2" key="1">
    <citation type="submission" date="2022-05" db="EMBL/GenBank/DDBJ databases">
        <title>A multi-omics perspective on studying reproductive biology in Daphnia sinensis.</title>
        <authorList>
            <person name="Jia J."/>
        </authorList>
    </citation>
    <scope>NUCLEOTIDE SEQUENCE [LARGE SCALE GENOMIC DNA]</scope>
    <source>
        <strain evidence="1 2">WSL</strain>
    </source>
</reference>
<evidence type="ECO:0000313" key="2">
    <source>
        <dbReference type="Proteomes" id="UP000820818"/>
    </source>
</evidence>
<dbReference type="Proteomes" id="UP000820818">
    <property type="component" value="Linkage Group LG8"/>
</dbReference>
<sequence>MDASDATCEEETRHMLSVESQHPHALSPHSYCSQSFAIIIRLFTLGPFVPQSNDAWVLAKPGLTQAVAIASFAYMCHHSTFLLYGSLKQPAEARWARLTHVSTSPKTDPFSLRPSLKSSSLCLAMPPSLDSFKANNVWTIPKTGASKTALGGSCRR</sequence>
<evidence type="ECO:0000313" key="1">
    <source>
        <dbReference type="EMBL" id="KAI9554851.1"/>
    </source>
</evidence>
<comment type="caution">
    <text evidence="1">The sequence shown here is derived from an EMBL/GenBank/DDBJ whole genome shotgun (WGS) entry which is preliminary data.</text>
</comment>